<accession>A0A1G2DCA0</accession>
<feature type="transmembrane region" description="Helical" evidence="1">
    <location>
        <begin position="7"/>
        <end position="26"/>
    </location>
</feature>
<keyword evidence="1" id="KW-1133">Transmembrane helix</keyword>
<dbReference type="Proteomes" id="UP000178636">
    <property type="component" value="Unassembled WGS sequence"/>
</dbReference>
<evidence type="ECO:0000313" key="2">
    <source>
        <dbReference type="EMBL" id="OGZ11226.1"/>
    </source>
</evidence>
<comment type="caution">
    <text evidence="2">The sequence shown here is derived from an EMBL/GenBank/DDBJ whole genome shotgun (WGS) entry which is preliminary data.</text>
</comment>
<evidence type="ECO:0000256" key="1">
    <source>
        <dbReference type="SAM" id="Phobius"/>
    </source>
</evidence>
<name>A0A1G2DCA0_9BACT</name>
<organism evidence="2 3">
    <name type="scientific">Candidatus Lloydbacteria bacterium RIFCSPHIGHO2_02_FULL_54_17</name>
    <dbReference type="NCBI Taxonomy" id="1798664"/>
    <lineage>
        <taxon>Bacteria</taxon>
        <taxon>Candidatus Lloydiibacteriota</taxon>
    </lineage>
</organism>
<dbReference type="STRING" id="1798664.A3C93_03610"/>
<dbReference type="EMBL" id="MHLO01000036">
    <property type="protein sequence ID" value="OGZ11226.1"/>
    <property type="molecule type" value="Genomic_DNA"/>
</dbReference>
<keyword evidence="1" id="KW-0812">Transmembrane</keyword>
<sequence length="179" mass="19859">MKKTTGIIVLSIVVLLAGYLLYRYFFYTCCALPPRSAPVATDELNNDPVLNDPDLLYAKRALIGLCRTKSGNGGSCHFNTYLYSSGKLVIESGELAMGPDGEESTAYPTVEKELDKELMERITLQIRNSGIMDKSCEAEMVMDYYVNYFVQFDGATKEARFPGCEAEFNEIDKLIDAAG</sequence>
<dbReference type="AlphaFoldDB" id="A0A1G2DCA0"/>
<proteinExistence type="predicted"/>
<keyword evidence="1" id="KW-0472">Membrane</keyword>
<reference evidence="2 3" key="1">
    <citation type="journal article" date="2016" name="Nat. Commun.">
        <title>Thousands of microbial genomes shed light on interconnected biogeochemical processes in an aquifer system.</title>
        <authorList>
            <person name="Anantharaman K."/>
            <person name="Brown C.T."/>
            <person name="Hug L.A."/>
            <person name="Sharon I."/>
            <person name="Castelle C.J."/>
            <person name="Probst A.J."/>
            <person name="Thomas B.C."/>
            <person name="Singh A."/>
            <person name="Wilkins M.J."/>
            <person name="Karaoz U."/>
            <person name="Brodie E.L."/>
            <person name="Williams K.H."/>
            <person name="Hubbard S.S."/>
            <person name="Banfield J.F."/>
        </authorList>
    </citation>
    <scope>NUCLEOTIDE SEQUENCE [LARGE SCALE GENOMIC DNA]</scope>
</reference>
<gene>
    <name evidence="2" type="ORF">A3C93_03610</name>
</gene>
<evidence type="ECO:0000313" key="3">
    <source>
        <dbReference type="Proteomes" id="UP000178636"/>
    </source>
</evidence>
<protein>
    <submittedName>
        <fullName evidence="2">Uncharacterized protein</fullName>
    </submittedName>
</protein>